<dbReference type="EMBL" id="FXAM01000001">
    <property type="protein sequence ID" value="SMF95419.1"/>
    <property type="molecule type" value="Genomic_DNA"/>
</dbReference>
<feature type="transmembrane region" description="Helical" evidence="2">
    <location>
        <begin position="94"/>
        <end position="115"/>
    </location>
</feature>
<keyword evidence="2" id="KW-0472">Membrane</keyword>
<feature type="region of interest" description="Disordered" evidence="1">
    <location>
        <begin position="66"/>
        <end position="92"/>
    </location>
</feature>
<dbReference type="InterPro" id="IPR021339">
    <property type="entry name" value="DUF2956"/>
</dbReference>
<evidence type="ECO:0000256" key="2">
    <source>
        <dbReference type="SAM" id="Phobius"/>
    </source>
</evidence>
<dbReference type="RefSeq" id="WP_217807295.1">
    <property type="nucleotide sequence ID" value="NZ_FXAM01000001.1"/>
</dbReference>
<proteinExistence type="predicted"/>
<keyword evidence="2" id="KW-1133">Transmembrane helix</keyword>
<dbReference type="AlphaFoldDB" id="A0A1Y6CXM3"/>
<feature type="transmembrane region" description="Helical" evidence="2">
    <location>
        <begin position="121"/>
        <end position="146"/>
    </location>
</feature>
<dbReference type="Pfam" id="PF11169">
    <property type="entry name" value="DUF2956"/>
    <property type="match status" value="1"/>
</dbReference>
<gene>
    <name evidence="3" type="ORF">SAMN02949497_2782</name>
</gene>
<evidence type="ECO:0000313" key="4">
    <source>
        <dbReference type="Proteomes" id="UP000192923"/>
    </source>
</evidence>
<dbReference type="Proteomes" id="UP000192923">
    <property type="component" value="Unassembled WGS sequence"/>
</dbReference>
<keyword evidence="4" id="KW-1185">Reference proteome</keyword>
<organism evidence="3 4">
    <name type="scientific">Methylomagnum ishizawai</name>
    <dbReference type="NCBI Taxonomy" id="1760988"/>
    <lineage>
        <taxon>Bacteria</taxon>
        <taxon>Pseudomonadati</taxon>
        <taxon>Pseudomonadota</taxon>
        <taxon>Gammaproteobacteria</taxon>
        <taxon>Methylococcales</taxon>
        <taxon>Methylococcaceae</taxon>
        <taxon>Methylomagnum</taxon>
    </lineage>
</organism>
<protein>
    <recommendedName>
        <fullName evidence="5">DUF2956 domain-containing protein</fullName>
    </recommendedName>
</protein>
<name>A0A1Y6CXM3_9GAMM</name>
<evidence type="ECO:0008006" key="5">
    <source>
        <dbReference type="Google" id="ProtNLM"/>
    </source>
</evidence>
<keyword evidence="2" id="KW-0812">Transmembrane</keyword>
<reference evidence="3 4" key="1">
    <citation type="submission" date="2016-12" db="EMBL/GenBank/DDBJ databases">
        <authorList>
            <person name="Song W.-J."/>
            <person name="Kurnit D.M."/>
        </authorList>
    </citation>
    <scope>NUCLEOTIDE SEQUENCE [LARGE SCALE GENOMIC DNA]</scope>
    <source>
        <strain evidence="3 4">175</strain>
    </source>
</reference>
<evidence type="ECO:0000256" key="1">
    <source>
        <dbReference type="SAM" id="MobiDB-lite"/>
    </source>
</evidence>
<sequence>MSQPDPPSPGDAIQAEALRMARSIQTPGQTKEQTKLIAQGIAKGIELYKKQQSAKARERDKLRKRLLKQKRATPDSAALEAEANPATDPDQRPALLAGGGVFGLMALAHLLRALLGWEMAIGPWAVPTWISGVAALALAGLSAWLFRTAQQSD</sequence>
<dbReference type="STRING" id="1760988.SAMN02949497_2782"/>
<accession>A0A1Y6CXM3</accession>
<evidence type="ECO:0000313" key="3">
    <source>
        <dbReference type="EMBL" id="SMF95419.1"/>
    </source>
</evidence>